<name>A0A8B8SIV5_CAMFR</name>
<evidence type="ECO:0000313" key="3">
    <source>
        <dbReference type="Proteomes" id="UP000694856"/>
    </source>
</evidence>
<accession>A0A8B8SIV5</accession>
<feature type="transmembrane region" description="Helical" evidence="2">
    <location>
        <begin position="164"/>
        <end position="186"/>
    </location>
</feature>
<keyword evidence="3" id="KW-1185">Reference proteome</keyword>
<reference evidence="4" key="1">
    <citation type="submission" date="2025-08" db="UniProtKB">
        <authorList>
            <consortium name="RefSeq"/>
        </authorList>
    </citation>
    <scope>IDENTIFICATION</scope>
    <source>
        <tissue evidence="4">Ear skin</tissue>
    </source>
</reference>
<keyword evidence="2" id="KW-0812">Transmembrane</keyword>
<gene>
    <name evidence="4" type="primary">LOC116661759</name>
</gene>
<dbReference type="GeneID" id="116661759"/>
<protein>
    <submittedName>
        <fullName evidence="4">Uncharacterized protein LOC116661759 isoform X1</fullName>
    </submittedName>
</protein>
<dbReference type="RefSeq" id="XP_032330168.1">
    <property type="nucleotide sequence ID" value="XM_032474277.1"/>
</dbReference>
<feature type="region of interest" description="Disordered" evidence="1">
    <location>
        <begin position="213"/>
        <end position="255"/>
    </location>
</feature>
<sequence>MEATAPLPPGHTGRVALPFFPRNGKKVGGAGCSALYPLPATARGAAATVLRPARAACPGPRLPACDSGWVSRGPSVPISLGSVGQGALRADLRLGGSPTVPSASPLERGRFGERALFLLCRSLPHCFAFDSFFSPFLLPDFGRLCLSKRAVFCRSSAGGLIGRVGPSMAVVFFIGLMHVCGFVSFLSTACSRRVMEACGLTWKRTRVTRTEPVWGRCGGRNSTPPPQPQPRHSYLIEGRSAENKRKLSEEPSSRGTESSALCCAVRPRGRICQERTYKDFEDPGKLLPSRILHGCSRSCGWTDGRKTDRMEAPPHPLDPLAQEDRDGSGKDSSDEGLGMDFLCPRKVFLHKEEERGVLGQRARTASFQGSAPVRVGVGVRTQPPTAPLPRLGSPTWETLLPAPSPIFSSAGLQLPRANHLSHAAGLSSSLGCQEALPLLHVLWLGIPDKHKRCWWAGPRAVAEGLPSSYGSDFYLHRGGD</sequence>
<feature type="region of interest" description="Disordered" evidence="1">
    <location>
        <begin position="303"/>
        <end position="337"/>
    </location>
</feature>
<proteinExistence type="predicted"/>
<feature type="compositionally biased region" description="Basic and acidic residues" evidence="1">
    <location>
        <begin position="239"/>
        <end position="252"/>
    </location>
</feature>
<feature type="compositionally biased region" description="Basic and acidic residues" evidence="1">
    <location>
        <begin position="303"/>
        <end position="312"/>
    </location>
</feature>
<keyword evidence="2" id="KW-0472">Membrane</keyword>
<dbReference type="Proteomes" id="UP000694856">
    <property type="component" value="Chromosome 36"/>
</dbReference>
<feature type="compositionally biased region" description="Basic and acidic residues" evidence="1">
    <location>
        <begin position="322"/>
        <end position="333"/>
    </location>
</feature>
<keyword evidence="2" id="KW-1133">Transmembrane helix</keyword>
<organism evidence="3 4">
    <name type="scientific">Camelus ferus</name>
    <name type="common">Wild bactrian camel</name>
    <name type="synonym">Camelus bactrianus ferus</name>
    <dbReference type="NCBI Taxonomy" id="419612"/>
    <lineage>
        <taxon>Eukaryota</taxon>
        <taxon>Metazoa</taxon>
        <taxon>Chordata</taxon>
        <taxon>Craniata</taxon>
        <taxon>Vertebrata</taxon>
        <taxon>Euteleostomi</taxon>
        <taxon>Mammalia</taxon>
        <taxon>Eutheria</taxon>
        <taxon>Laurasiatheria</taxon>
        <taxon>Artiodactyla</taxon>
        <taxon>Tylopoda</taxon>
        <taxon>Camelidae</taxon>
        <taxon>Camelus</taxon>
    </lineage>
</organism>
<dbReference type="AlphaFoldDB" id="A0A8B8SIV5"/>
<evidence type="ECO:0000256" key="2">
    <source>
        <dbReference type="SAM" id="Phobius"/>
    </source>
</evidence>
<evidence type="ECO:0000256" key="1">
    <source>
        <dbReference type="SAM" id="MobiDB-lite"/>
    </source>
</evidence>
<evidence type="ECO:0000313" key="4">
    <source>
        <dbReference type="RefSeq" id="XP_032330168.1"/>
    </source>
</evidence>
<dbReference type="KEGG" id="cfr:116661759"/>